<dbReference type="Pfam" id="PF00106">
    <property type="entry name" value="adh_short"/>
    <property type="match status" value="1"/>
</dbReference>
<accession>A0A6A6UPW6</accession>
<evidence type="ECO:0000313" key="2">
    <source>
        <dbReference type="EMBL" id="KAF2674329.1"/>
    </source>
</evidence>
<name>A0A6A6UPW6_9PEZI</name>
<dbReference type="AlphaFoldDB" id="A0A6A6UPW6"/>
<dbReference type="PANTHER" id="PTHR43544">
    <property type="entry name" value="SHORT-CHAIN DEHYDROGENASE/REDUCTASE"/>
    <property type="match status" value="1"/>
</dbReference>
<dbReference type="Proteomes" id="UP000799302">
    <property type="component" value="Unassembled WGS sequence"/>
</dbReference>
<gene>
    <name evidence="2" type="ORF">BT63DRAFT_419625</name>
</gene>
<dbReference type="OrthoDB" id="7289984at2759"/>
<dbReference type="PANTHER" id="PTHR43544:SF32">
    <property type="entry name" value="CHAIN DEHYDROGENASE, PUTATIVE (AFU_ORTHOLOGUE AFUA_5G01530)-RELATED"/>
    <property type="match status" value="1"/>
</dbReference>
<dbReference type="InterPro" id="IPR002347">
    <property type="entry name" value="SDR_fam"/>
</dbReference>
<dbReference type="EMBL" id="MU004230">
    <property type="protein sequence ID" value="KAF2674329.1"/>
    <property type="molecule type" value="Genomic_DNA"/>
</dbReference>
<comment type="similarity">
    <text evidence="1">Belongs to the short-chain dehydrogenases/reductases (SDR) family.</text>
</comment>
<keyword evidence="3" id="KW-1185">Reference proteome</keyword>
<dbReference type="SUPFAM" id="SSF51735">
    <property type="entry name" value="NAD(P)-binding Rossmann-fold domains"/>
    <property type="match status" value="1"/>
</dbReference>
<dbReference type="InterPro" id="IPR051468">
    <property type="entry name" value="Fungal_SecMetab_SDRs"/>
</dbReference>
<dbReference type="InterPro" id="IPR036291">
    <property type="entry name" value="NAD(P)-bd_dom_sf"/>
</dbReference>
<dbReference type="PRINTS" id="PR00081">
    <property type="entry name" value="GDHRDH"/>
</dbReference>
<reference evidence="2" key="1">
    <citation type="journal article" date="2020" name="Stud. Mycol.">
        <title>101 Dothideomycetes genomes: a test case for predicting lifestyles and emergence of pathogens.</title>
        <authorList>
            <person name="Haridas S."/>
            <person name="Albert R."/>
            <person name="Binder M."/>
            <person name="Bloem J."/>
            <person name="Labutti K."/>
            <person name="Salamov A."/>
            <person name="Andreopoulos B."/>
            <person name="Baker S."/>
            <person name="Barry K."/>
            <person name="Bills G."/>
            <person name="Bluhm B."/>
            <person name="Cannon C."/>
            <person name="Castanera R."/>
            <person name="Culley D."/>
            <person name="Daum C."/>
            <person name="Ezra D."/>
            <person name="Gonzalez J."/>
            <person name="Henrissat B."/>
            <person name="Kuo A."/>
            <person name="Liang C."/>
            <person name="Lipzen A."/>
            <person name="Lutzoni F."/>
            <person name="Magnuson J."/>
            <person name="Mondo S."/>
            <person name="Nolan M."/>
            <person name="Ohm R."/>
            <person name="Pangilinan J."/>
            <person name="Park H.-J."/>
            <person name="Ramirez L."/>
            <person name="Alfaro M."/>
            <person name="Sun H."/>
            <person name="Tritt A."/>
            <person name="Yoshinaga Y."/>
            <person name="Zwiers L.-H."/>
            <person name="Turgeon B."/>
            <person name="Goodwin S."/>
            <person name="Spatafora J."/>
            <person name="Crous P."/>
            <person name="Grigoriev I."/>
        </authorList>
    </citation>
    <scope>NUCLEOTIDE SEQUENCE</scope>
    <source>
        <strain evidence="2">CBS 115976</strain>
    </source>
</reference>
<sequence>MSPTIVLITGANSGIGCATAKVFASSSSDYHIIVAGRNLKNCETAVSEIKASGVKGNLTTLLLDVTSQESVDTAASEVEKQFGRLDVLINNAGISDTTLTEVPEFKKRLDAVLTTNITGPAIVSLAFRHLLFKSSNAYSIYVSSGLGSISQTADPSSLRYNSGYTVYRLSKTALNMWAIQEYKELKDKGVKVFIMCPGLVRSNLRGKTEDKVSAGGHAQDPTVSGQTILSIAEGKRDADAGKFVHKDGLYEW</sequence>
<proteinExistence type="inferred from homology"/>
<dbReference type="GO" id="GO:0005737">
    <property type="term" value="C:cytoplasm"/>
    <property type="evidence" value="ECO:0007669"/>
    <property type="project" value="TreeGrafter"/>
</dbReference>
<protein>
    <submittedName>
        <fullName evidence="2">Short chain dehydrogenase/reductase</fullName>
    </submittedName>
</protein>
<dbReference type="GO" id="GO:0019748">
    <property type="term" value="P:secondary metabolic process"/>
    <property type="evidence" value="ECO:0007669"/>
    <property type="project" value="TreeGrafter"/>
</dbReference>
<evidence type="ECO:0000256" key="1">
    <source>
        <dbReference type="ARBA" id="ARBA00006484"/>
    </source>
</evidence>
<dbReference type="Gene3D" id="3.40.50.720">
    <property type="entry name" value="NAD(P)-binding Rossmann-like Domain"/>
    <property type="match status" value="1"/>
</dbReference>
<dbReference type="GO" id="GO:0016491">
    <property type="term" value="F:oxidoreductase activity"/>
    <property type="evidence" value="ECO:0007669"/>
    <property type="project" value="TreeGrafter"/>
</dbReference>
<evidence type="ECO:0000313" key="3">
    <source>
        <dbReference type="Proteomes" id="UP000799302"/>
    </source>
</evidence>
<organism evidence="2 3">
    <name type="scientific">Microthyrium microscopicum</name>
    <dbReference type="NCBI Taxonomy" id="703497"/>
    <lineage>
        <taxon>Eukaryota</taxon>
        <taxon>Fungi</taxon>
        <taxon>Dikarya</taxon>
        <taxon>Ascomycota</taxon>
        <taxon>Pezizomycotina</taxon>
        <taxon>Dothideomycetes</taxon>
        <taxon>Dothideomycetes incertae sedis</taxon>
        <taxon>Microthyriales</taxon>
        <taxon>Microthyriaceae</taxon>
        <taxon>Microthyrium</taxon>
    </lineage>
</organism>